<evidence type="ECO:0000256" key="4">
    <source>
        <dbReference type="ARBA" id="ARBA00022692"/>
    </source>
</evidence>
<dbReference type="GO" id="GO:0016020">
    <property type="term" value="C:membrane"/>
    <property type="evidence" value="ECO:0007669"/>
    <property type="project" value="UniProtKB-SubCell"/>
</dbReference>
<evidence type="ECO:0000256" key="2">
    <source>
        <dbReference type="ARBA" id="ARBA00008114"/>
    </source>
</evidence>
<dbReference type="OMA" id="RNSEAIP"/>
<dbReference type="OrthoDB" id="435980at2759"/>
<accession>D7G7A9</accession>
<keyword evidence="11" id="KW-1185">Reference proteome</keyword>
<gene>
    <name evidence="10" type="ORF">Esi_0080_0053</name>
</gene>
<proteinExistence type="inferred from homology"/>
<dbReference type="InterPro" id="IPR027469">
    <property type="entry name" value="Cation_efflux_TMD_sf"/>
</dbReference>
<evidence type="ECO:0000256" key="1">
    <source>
        <dbReference type="ARBA" id="ARBA00004141"/>
    </source>
</evidence>
<dbReference type="Pfam" id="PF01545">
    <property type="entry name" value="Cation_efflux"/>
    <property type="match status" value="1"/>
</dbReference>
<evidence type="ECO:0000313" key="10">
    <source>
        <dbReference type="EMBL" id="CBJ27660.1"/>
    </source>
</evidence>
<dbReference type="InterPro" id="IPR058533">
    <property type="entry name" value="Cation_efflux_TM"/>
</dbReference>
<feature type="domain" description="Cation efflux protein cytoplasmic" evidence="9">
    <location>
        <begin position="513"/>
        <end position="590"/>
    </location>
</feature>
<protein>
    <submittedName>
        <fullName evidence="10">Cation efflux protein</fullName>
    </submittedName>
</protein>
<reference evidence="10 11" key="1">
    <citation type="journal article" date="2010" name="Nature">
        <title>The Ectocarpus genome and the independent evolution of multicellularity in brown algae.</title>
        <authorList>
            <person name="Cock J.M."/>
            <person name="Sterck L."/>
            <person name="Rouze P."/>
            <person name="Scornet D."/>
            <person name="Allen A.E."/>
            <person name="Amoutzias G."/>
            <person name="Anthouard V."/>
            <person name="Artiguenave F."/>
            <person name="Aury J.M."/>
            <person name="Badger J.H."/>
            <person name="Beszteri B."/>
            <person name="Billiau K."/>
            <person name="Bonnet E."/>
            <person name="Bothwell J.H."/>
            <person name="Bowler C."/>
            <person name="Boyen C."/>
            <person name="Brownlee C."/>
            <person name="Carrano C.J."/>
            <person name="Charrier B."/>
            <person name="Cho G.Y."/>
            <person name="Coelho S.M."/>
            <person name="Collen J."/>
            <person name="Corre E."/>
            <person name="Da Silva C."/>
            <person name="Delage L."/>
            <person name="Delaroque N."/>
            <person name="Dittami S.M."/>
            <person name="Doulbeau S."/>
            <person name="Elias M."/>
            <person name="Farnham G."/>
            <person name="Gachon C.M."/>
            <person name="Gschloessl B."/>
            <person name="Heesch S."/>
            <person name="Jabbari K."/>
            <person name="Jubin C."/>
            <person name="Kawai H."/>
            <person name="Kimura K."/>
            <person name="Kloareg B."/>
            <person name="Kupper F.C."/>
            <person name="Lang D."/>
            <person name="Le Bail A."/>
            <person name="Leblanc C."/>
            <person name="Lerouge P."/>
            <person name="Lohr M."/>
            <person name="Lopez P.J."/>
            <person name="Martens C."/>
            <person name="Maumus F."/>
            <person name="Michel G."/>
            <person name="Miranda-Saavedra D."/>
            <person name="Morales J."/>
            <person name="Moreau H."/>
            <person name="Motomura T."/>
            <person name="Nagasato C."/>
            <person name="Napoli C.A."/>
            <person name="Nelson D.R."/>
            <person name="Nyvall-Collen P."/>
            <person name="Peters A.F."/>
            <person name="Pommier C."/>
            <person name="Potin P."/>
            <person name="Poulain J."/>
            <person name="Quesneville H."/>
            <person name="Read B."/>
            <person name="Rensing S.A."/>
            <person name="Ritter A."/>
            <person name="Rousvoal S."/>
            <person name="Samanta M."/>
            <person name="Samson G."/>
            <person name="Schroeder D.C."/>
            <person name="Segurens B."/>
            <person name="Strittmatter M."/>
            <person name="Tonon T."/>
            <person name="Tregear J.W."/>
            <person name="Valentin K."/>
            <person name="von Dassow P."/>
            <person name="Yamagishi T."/>
            <person name="Van de Peer Y."/>
            <person name="Wincker P."/>
        </authorList>
    </citation>
    <scope>NUCLEOTIDE SEQUENCE [LARGE SCALE GENOMIC DNA]</scope>
    <source>
        <strain evidence="11">Ec32 / CCAP1310/4</strain>
    </source>
</reference>
<dbReference type="Proteomes" id="UP000002630">
    <property type="component" value="Linkage Group LG28"/>
</dbReference>
<comment type="similarity">
    <text evidence="2">Belongs to the cation diffusion facilitator (CDF) transporter (TC 2.A.4) family.</text>
</comment>
<evidence type="ECO:0000313" key="11">
    <source>
        <dbReference type="Proteomes" id="UP000002630"/>
    </source>
</evidence>
<dbReference type="InterPro" id="IPR027470">
    <property type="entry name" value="Cation_efflux_CTD"/>
</dbReference>
<feature type="region of interest" description="Disordered" evidence="7">
    <location>
        <begin position="1"/>
        <end position="70"/>
    </location>
</feature>
<feature type="domain" description="Cation efflux protein transmembrane" evidence="8">
    <location>
        <begin position="223"/>
        <end position="419"/>
    </location>
</feature>
<dbReference type="PANTHER" id="PTHR43840">
    <property type="entry name" value="MITOCHONDRIAL METAL TRANSPORTER 1-RELATED"/>
    <property type="match status" value="1"/>
</dbReference>
<dbReference type="InterPro" id="IPR036837">
    <property type="entry name" value="Cation_efflux_CTD_sf"/>
</dbReference>
<keyword evidence="3" id="KW-0813">Transport</keyword>
<name>D7G7A9_ECTSI</name>
<sequence length="598" mass="63996">MGLHRDISRAASATAAAAGEHGHSRGAGLRQRDEEADGGDEGGRYFRRLRRRRRGGGPLFHGGHGHDDHNHGPAQDGLLNINHSAAGGAGRASSLAVGDTFSSSHGGHSHGGGMGHSHSHAHFHVDMATLKKRPTLIRLFLASMCVLAVPLWRRSSRLEWAALGGVSMFLAAVDMSKFAISKLRVQVGQLYSGWKAHSDLATSSQQANIESAEAAREVDAITWAGALVNVGLAAFKLFAGILGHSSAMIADAGHSLSDLLSDAVTLWAVRLSRLPPDEDHPYGHGRFEAVGAFIIALMLMGAGYGIGNHSFETLREVISRGEHAAIPTRLTAVAASVSIIAKEALFRATNAIGKRRNSQVLIANAWHHRTDAVSSVVALLAIAGSMSGAPMLDPIAGLMVAGMVALTGVQVSTDAMAQLTDAADYDVRRKVAEIATQVPGVLSFDRVRARRMGPQTLVDLTIQTDDMISASAAQQIGQRVRWEILGELPFVADVMVNIAVEPKPCPAMSSLRPQEDIEQDIRDVVLSKLPEIESVPKIMVHYINMVTTAEVFIRVDPNLKIRDAADIARRTKRALSSSVHDLCSSEVHLDLLEASKFY</sequence>
<organism evidence="10 11">
    <name type="scientific">Ectocarpus siliculosus</name>
    <name type="common">Brown alga</name>
    <name type="synonym">Conferva siliculosa</name>
    <dbReference type="NCBI Taxonomy" id="2880"/>
    <lineage>
        <taxon>Eukaryota</taxon>
        <taxon>Sar</taxon>
        <taxon>Stramenopiles</taxon>
        <taxon>Ochrophyta</taxon>
        <taxon>PX clade</taxon>
        <taxon>Phaeophyceae</taxon>
        <taxon>Ectocarpales</taxon>
        <taxon>Ectocarpaceae</taxon>
        <taxon>Ectocarpus</taxon>
    </lineage>
</organism>
<comment type="subcellular location">
    <subcellularLocation>
        <location evidence="1">Membrane</location>
        <topology evidence="1">Multi-pass membrane protein</topology>
    </subcellularLocation>
</comment>
<dbReference type="Gene3D" id="3.30.70.1350">
    <property type="entry name" value="Cation efflux protein, cytoplasmic domain"/>
    <property type="match status" value="2"/>
</dbReference>
<dbReference type="eggNOG" id="KOG1485">
    <property type="taxonomic scope" value="Eukaryota"/>
</dbReference>
<dbReference type="EMBL" id="FN649753">
    <property type="protein sequence ID" value="CBJ27660.1"/>
    <property type="molecule type" value="Genomic_DNA"/>
</dbReference>
<keyword evidence="5" id="KW-1133">Transmembrane helix</keyword>
<evidence type="ECO:0000256" key="5">
    <source>
        <dbReference type="ARBA" id="ARBA00022989"/>
    </source>
</evidence>
<evidence type="ECO:0000259" key="8">
    <source>
        <dbReference type="Pfam" id="PF01545"/>
    </source>
</evidence>
<dbReference type="InterPro" id="IPR050291">
    <property type="entry name" value="CDF_Transporter"/>
</dbReference>
<evidence type="ECO:0000259" key="9">
    <source>
        <dbReference type="Pfam" id="PF16916"/>
    </source>
</evidence>
<dbReference type="GO" id="GO:0008324">
    <property type="term" value="F:monoatomic cation transmembrane transporter activity"/>
    <property type="evidence" value="ECO:0007669"/>
    <property type="project" value="InterPro"/>
</dbReference>
<dbReference type="InterPro" id="IPR002524">
    <property type="entry name" value="Cation_efflux"/>
</dbReference>
<dbReference type="InParanoid" id="D7G7A9"/>
<dbReference type="FunFam" id="1.20.1510.10:FF:000006">
    <property type="entry name" value="Divalent cation efflux transporter"/>
    <property type="match status" value="1"/>
</dbReference>
<dbReference type="STRING" id="2880.D7G7A9"/>
<dbReference type="EMBL" id="FN649036">
    <property type="protein sequence ID" value="CBJ27660.1"/>
    <property type="molecule type" value="Genomic_DNA"/>
</dbReference>
<dbReference type="NCBIfam" id="TIGR01297">
    <property type="entry name" value="CDF"/>
    <property type="match status" value="1"/>
</dbReference>
<keyword evidence="6" id="KW-0472">Membrane</keyword>
<dbReference type="Gene3D" id="1.20.1510.10">
    <property type="entry name" value="Cation efflux protein transmembrane domain"/>
    <property type="match status" value="1"/>
</dbReference>
<evidence type="ECO:0000256" key="7">
    <source>
        <dbReference type="SAM" id="MobiDB-lite"/>
    </source>
</evidence>
<feature type="domain" description="Cation efflux protein cytoplasmic" evidence="9">
    <location>
        <begin position="426"/>
        <end position="498"/>
    </location>
</feature>
<dbReference type="AlphaFoldDB" id="D7G7A9"/>
<evidence type="ECO:0000256" key="3">
    <source>
        <dbReference type="ARBA" id="ARBA00022448"/>
    </source>
</evidence>
<evidence type="ECO:0000256" key="6">
    <source>
        <dbReference type="ARBA" id="ARBA00023136"/>
    </source>
</evidence>
<dbReference type="Pfam" id="PF16916">
    <property type="entry name" value="ZT_dimer"/>
    <property type="match status" value="2"/>
</dbReference>
<dbReference type="PANTHER" id="PTHR43840:SF15">
    <property type="entry name" value="MITOCHONDRIAL METAL TRANSPORTER 1-RELATED"/>
    <property type="match status" value="1"/>
</dbReference>
<feature type="compositionally biased region" description="Basic residues" evidence="7">
    <location>
        <begin position="45"/>
        <end position="55"/>
    </location>
</feature>
<keyword evidence="4" id="KW-0812">Transmembrane</keyword>
<dbReference type="SUPFAM" id="SSF161111">
    <property type="entry name" value="Cation efflux protein transmembrane domain-like"/>
    <property type="match status" value="1"/>
</dbReference>
<dbReference type="SUPFAM" id="SSF160240">
    <property type="entry name" value="Cation efflux protein cytoplasmic domain-like"/>
    <property type="match status" value="2"/>
</dbReference>